<dbReference type="AlphaFoldDB" id="A0AB39V1V2"/>
<accession>A0AB39V1V2</accession>
<gene>
    <name evidence="1" type="ORF">AB8B28_06455</name>
</gene>
<dbReference type="KEGG" id="lala:AB8B28_06455"/>
<dbReference type="EMBL" id="CP165647">
    <property type="protein sequence ID" value="XDU61302.1"/>
    <property type="molecule type" value="Genomic_DNA"/>
</dbReference>
<evidence type="ECO:0000313" key="1">
    <source>
        <dbReference type="EMBL" id="XDU61302.1"/>
    </source>
</evidence>
<name>A0AB39V1V2_9FUSO</name>
<dbReference type="Gene3D" id="1.25.40.10">
    <property type="entry name" value="Tetratricopeptide repeat domain"/>
    <property type="match status" value="1"/>
</dbReference>
<organism evidence="1">
    <name type="scientific">Leptotrichia alba</name>
    <dbReference type="NCBI Taxonomy" id="3239304"/>
    <lineage>
        <taxon>Bacteria</taxon>
        <taxon>Fusobacteriati</taxon>
        <taxon>Fusobacteriota</taxon>
        <taxon>Fusobacteriia</taxon>
        <taxon>Fusobacteriales</taxon>
        <taxon>Leptotrichiaceae</taxon>
        <taxon>Leptotrichia</taxon>
    </lineage>
</organism>
<dbReference type="InterPro" id="IPR011990">
    <property type="entry name" value="TPR-like_helical_dom_sf"/>
</dbReference>
<reference evidence="1" key="1">
    <citation type="submission" date="2024-07" db="EMBL/GenBank/DDBJ databases">
        <authorList>
            <person name="Li X.-J."/>
            <person name="Wang X."/>
        </authorList>
    </citation>
    <scope>NUCLEOTIDE SEQUENCE</scope>
    <source>
        <strain evidence="1">HSP-536</strain>
    </source>
</reference>
<dbReference type="RefSeq" id="WP_369714781.1">
    <property type="nucleotide sequence ID" value="NZ_CP165647.1"/>
</dbReference>
<protein>
    <submittedName>
        <fullName evidence="1">Tetratricopeptide repeat protein</fullName>
    </submittedName>
</protein>
<proteinExistence type="predicted"/>
<sequence length="232" mass="25876">MKRMIMMMGILLIFATVVKANYYITENTTVTSPGDATTVEEERIAPTVEPDEITRQAFEPGNTLNKSRNGEIKNIPVERKTVDSGTMPATQTEDISTEAKYDSYTNYENATLAKKSSSATFRMAQLYFRDGLYEKAVNLALKDEAPDIPVMYVIAIGSRLMGNNEQSIDYYSRILSQDNNQAEAKLGMGIAYKSKGEFSKALGYLRDYDSTHSDDEVKKEIAVLNEILAGSR</sequence>
<dbReference type="SUPFAM" id="SSF48452">
    <property type="entry name" value="TPR-like"/>
    <property type="match status" value="1"/>
</dbReference>